<accession>A0ABR9REN8</accession>
<name>A0ABR9REN8_9FIRM</name>
<feature type="transmembrane region" description="Helical" evidence="7">
    <location>
        <begin position="21"/>
        <end position="42"/>
    </location>
</feature>
<evidence type="ECO:0000256" key="2">
    <source>
        <dbReference type="ARBA" id="ARBA00022475"/>
    </source>
</evidence>
<evidence type="ECO:0000256" key="5">
    <source>
        <dbReference type="ARBA" id="ARBA00023136"/>
    </source>
</evidence>
<evidence type="ECO:0000259" key="8">
    <source>
        <dbReference type="Pfam" id="PF02687"/>
    </source>
</evidence>
<feature type="transmembrane region" description="Helical" evidence="7">
    <location>
        <begin position="288"/>
        <end position="313"/>
    </location>
</feature>
<reference evidence="10 11" key="1">
    <citation type="submission" date="2020-10" db="EMBL/GenBank/DDBJ databases">
        <title>ChiBAC.</title>
        <authorList>
            <person name="Zenner C."/>
            <person name="Hitch T.C.A."/>
            <person name="Clavel T."/>
        </authorList>
    </citation>
    <scope>NUCLEOTIDE SEQUENCE [LARGE SCALE GENOMIC DNA]</scope>
    <source>
        <strain evidence="10 11">DSM 107456</strain>
    </source>
</reference>
<keyword evidence="11" id="KW-1185">Reference proteome</keyword>
<evidence type="ECO:0000313" key="10">
    <source>
        <dbReference type="EMBL" id="MBE5057168.1"/>
    </source>
</evidence>
<feature type="transmembrane region" description="Helical" evidence="7">
    <location>
        <begin position="333"/>
        <end position="359"/>
    </location>
</feature>
<dbReference type="EMBL" id="JADCKF010000016">
    <property type="protein sequence ID" value="MBE5057168.1"/>
    <property type="molecule type" value="Genomic_DNA"/>
</dbReference>
<dbReference type="Pfam" id="PF02687">
    <property type="entry name" value="FtsX"/>
    <property type="match status" value="1"/>
</dbReference>
<keyword evidence="5 7" id="KW-0472">Membrane</keyword>
<dbReference type="InterPro" id="IPR003838">
    <property type="entry name" value="ABC3_permease_C"/>
</dbReference>
<evidence type="ECO:0000313" key="11">
    <source>
        <dbReference type="Proteomes" id="UP000806211"/>
    </source>
</evidence>
<gene>
    <name evidence="10" type="ORF">INF37_14400</name>
</gene>
<feature type="transmembrane region" description="Helical" evidence="7">
    <location>
        <begin position="379"/>
        <end position="400"/>
    </location>
</feature>
<keyword evidence="4 7" id="KW-1133">Transmembrane helix</keyword>
<comment type="caution">
    <text evidence="10">The sequence shown here is derived from an EMBL/GenBank/DDBJ whole genome shotgun (WGS) entry which is preliminary data.</text>
</comment>
<comment type="subcellular location">
    <subcellularLocation>
        <location evidence="1">Cell membrane</location>
        <topology evidence="1">Multi-pass membrane protein</topology>
    </subcellularLocation>
</comment>
<organism evidence="10 11">
    <name type="scientific">Pseudoflavonifractor gallinarum</name>
    <dbReference type="NCBI Taxonomy" id="2779352"/>
    <lineage>
        <taxon>Bacteria</taxon>
        <taxon>Bacillati</taxon>
        <taxon>Bacillota</taxon>
        <taxon>Clostridia</taxon>
        <taxon>Eubacteriales</taxon>
        <taxon>Oscillospiraceae</taxon>
        <taxon>Pseudoflavonifractor</taxon>
    </lineage>
</organism>
<proteinExistence type="inferred from homology"/>
<dbReference type="InterPro" id="IPR050250">
    <property type="entry name" value="Macrolide_Exporter_MacB"/>
</dbReference>
<evidence type="ECO:0000259" key="9">
    <source>
        <dbReference type="Pfam" id="PF12704"/>
    </source>
</evidence>
<dbReference type="PANTHER" id="PTHR30572">
    <property type="entry name" value="MEMBRANE COMPONENT OF TRANSPORTER-RELATED"/>
    <property type="match status" value="1"/>
</dbReference>
<dbReference type="Pfam" id="PF12704">
    <property type="entry name" value="MacB_PCD"/>
    <property type="match status" value="1"/>
</dbReference>
<dbReference type="Proteomes" id="UP000806211">
    <property type="component" value="Unassembled WGS sequence"/>
</dbReference>
<keyword evidence="3 7" id="KW-0812">Transmembrane</keyword>
<comment type="similarity">
    <text evidence="6">Belongs to the ABC-4 integral membrane protein family.</text>
</comment>
<evidence type="ECO:0000256" key="1">
    <source>
        <dbReference type="ARBA" id="ARBA00004651"/>
    </source>
</evidence>
<feature type="domain" description="ABC3 transporter permease C-terminal" evidence="8">
    <location>
        <begin position="293"/>
        <end position="407"/>
    </location>
</feature>
<feature type="domain" description="MacB-like periplasmic core" evidence="9">
    <location>
        <begin position="21"/>
        <end position="248"/>
    </location>
</feature>
<evidence type="ECO:0000256" key="7">
    <source>
        <dbReference type="SAM" id="Phobius"/>
    </source>
</evidence>
<dbReference type="InterPro" id="IPR025857">
    <property type="entry name" value="MacB_PCD"/>
</dbReference>
<evidence type="ECO:0000256" key="6">
    <source>
        <dbReference type="ARBA" id="ARBA00038076"/>
    </source>
</evidence>
<evidence type="ECO:0000256" key="3">
    <source>
        <dbReference type="ARBA" id="ARBA00022692"/>
    </source>
</evidence>
<sequence length="414" mass="45258">MNLLQAFKMAFKSIACKKTRSFLTMLGIIIGVASVVIMVSVVQGQNQKNLEYFEKMGNNKINVDAYYFYGGDNGNTVFQDLYDYCLGMQDLVVGVTPTINLYNEMIIKYGAKTLSTQNYENWEDMIQVVLGSDQYGACNNYTLASGRELSYLDIQNTNNVCVLGGRLKETLFNFVDPVGKTITINGQPFLVVGWYERKDLENWPELDNMLLLPYTFNRTLNQNSAINSFVVKARSASATVEAMTRLDAFLSSMFPKDATGMPTRGDYNIRSDNASADSIQQQSNMQAMVLGGIAAISLLVGGIGIMNIMLVTVTERTREIGIRKAIGAERRSIITQFLIEAAVICGIGGLLGIGLGYIGTLIAGRFLLDGTLLLPSTPIALGAFLFSVVLGVLFGMYPAIKASGLQPVEALRAD</sequence>
<dbReference type="RefSeq" id="WP_193539085.1">
    <property type="nucleotide sequence ID" value="NZ_AP031438.1"/>
</dbReference>
<keyword evidence="2" id="KW-1003">Cell membrane</keyword>
<evidence type="ECO:0000256" key="4">
    <source>
        <dbReference type="ARBA" id="ARBA00022989"/>
    </source>
</evidence>
<protein>
    <submittedName>
        <fullName evidence="10">ABC transporter permease</fullName>
    </submittedName>
</protein>
<dbReference type="PANTHER" id="PTHR30572:SF4">
    <property type="entry name" value="ABC TRANSPORTER PERMEASE YTRF"/>
    <property type="match status" value="1"/>
</dbReference>